<keyword evidence="2" id="KW-1185">Reference proteome</keyword>
<evidence type="ECO:0000313" key="1">
    <source>
        <dbReference type="EMBL" id="MCP2261073.1"/>
    </source>
</evidence>
<accession>A0ABT1HZW7</accession>
<dbReference type="Proteomes" id="UP001205311">
    <property type="component" value="Unassembled WGS sequence"/>
</dbReference>
<dbReference type="EMBL" id="JAMTCP010000035">
    <property type="protein sequence ID" value="MCP2261073.1"/>
    <property type="molecule type" value="Genomic_DNA"/>
</dbReference>
<proteinExistence type="predicted"/>
<name>A0ABT1HZW7_STRSD</name>
<protein>
    <submittedName>
        <fullName evidence="1">Uncharacterized protein</fullName>
    </submittedName>
</protein>
<gene>
    <name evidence="1" type="ORF">LX15_004793</name>
</gene>
<dbReference type="RefSeq" id="WP_253671911.1">
    <property type="nucleotide sequence ID" value="NZ_JAMTCP010000035.1"/>
</dbReference>
<evidence type="ECO:0000313" key="2">
    <source>
        <dbReference type="Proteomes" id="UP001205311"/>
    </source>
</evidence>
<organism evidence="1 2">
    <name type="scientific">Streptoalloteichus tenebrarius (strain ATCC 17920 / DSM 40477 / JCM 4838 / CBS 697.72 / NBRC 16177 / NCIMB 11028 / NRRL B-12390 / A12253. 1 / ISP 5477)</name>
    <name type="common">Streptomyces tenebrarius</name>
    <dbReference type="NCBI Taxonomy" id="1933"/>
    <lineage>
        <taxon>Bacteria</taxon>
        <taxon>Bacillati</taxon>
        <taxon>Actinomycetota</taxon>
        <taxon>Actinomycetes</taxon>
        <taxon>Pseudonocardiales</taxon>
        <taxon>Pseudonocardiaceae</taxon>
        <taxon>Streptoalloteichus</taxon>
    </lineage>
</organism>
<sequence length="185" mass="19632">MARPVTPDERTQIVAALREHAGTREGGIRAVARRFGRALSTIHRIARDEGITVDRSQTAAATAARTVDLAARRAELAAALLDDVDQLRARAWSAYTYADRGPTGPVRVTLDLPPLSEQRNAYVALGVALDKHVLLDKHDSGTQVETATSLVATLAAGLRAAHHELVAADEAVDDATEAVDDASSP</sequence>
<reference evidence="1 2" key="1">
    <citation type="submission" date="2022-06" db="EMBL/GenBank/DDBJ databases">
        <title>Genomic Encyclopedia of Archaeal and Bacterial Type Strains, Phase II (KMG-II): from individual species to whole genera.</title>
        <authorList>
            <person name="Goeker M."/>
        </authorList>
    </citation>
    <scope>NUCLEOTIDE SEQUENCE [LARGE SCALE GENOMIC DNA]</scope>
    <source>
        <strain evidence="1 2">DSM 40477</strain>
    </source>
</reference>
<comment type="caution">
    <text evidence="1">The sequence shown here is derived from an EMBL/GenBank/DDBJ whole genome shotgun (WGS) entry which is preliminary data.</text>
</comment>